<sequence>MTELTLAQVAAAAGTTPATVRRWVKAGLVPQYPGAPAPWSGRAAAHVRIIARLRERGHSLEEIREASDSGRLAFGFVEELFPHHDRRYTIAEAAELTGLEPALIERFYATIGLGDASLAALDDEDLALLRDSVAVLEAGFPFVAFMQLARVYGQALAQMADASVRLVHLYVHEPLMRDGVDAVEMAEQMSELTRQVLPLAAPVMQRLHARFLQHFVEQDVVGHMELDVDSSAELGRLRVAIAFADLAGYTRMTEELGDAEAAGVVERFLERVETSLPDSARVIKTIGDEVMVVGNDVAALTTWAVDFQAAEVQRPLPRMGVHYGDVVYRDGDYYGREVNQAARVVARAAAGEVLVTGAVADAVGSALRFEPIGAVKLKGFSETTDLLVATSVPGT</sequence>
<proteinExistence type="predicted"/>
<dbReference type="CDD" id="cd07302">
    <property type="entry name" value="CHD"/>
    <property type="match status" value="1"/>
</dbReference>
<dbReference type="Proteomes" id="UP001058860">
    <property type="component" value="Chromosome"/>
</dbReference>
<evidence type="ECO:0000313" key="2">
    <source>
        <dbReference type="EMBL" id="UUY03415.1"/>
    </source>
</evidence>
<evidence type="ECO:0000259" key="1">
    <source>
        <dbReference type="PROSITE" id="PS50125"/>
    </source>
</evidence>
<accession>A0ABY5PFY1</accession>
<evidence type="ECO:0000313" key="3">
    <source>
        <dbReference type="Proteomes" id="UP001058860"/>
    </source>
</evidence>
<dbReference type="EMBL" id="CP088295">
    <property type="protein sequence ID" value="UUY03415.1"/>
    <property type="molecule type" value="Genomic_DNA"/>
</dbReference>
<dbReference type="InterPro" id="IPR032026">
    <property type="entry name" value="Ad_Cy_reg"/>
</dbReference>
<keyword evidence="3" id="KW-1185">Reference proteome</keyword>
<gene>
    <name evidence="2" type="ORF">LRS13_22545</name>
</gene>
<dbReference type="PROSITE" id="PS50125">
    <property type="entry name" value="GUANYLATE_CYCLASE_2"/>
    <property type="match status" value="1"/>
</dbReference>
<name>A0ABY5PFY1_9ACTN</name>
<feature type="domain" description="Guanylate cyclase" evidence="1">
    <location>
        <begin position="240"/>
        <end position="345"/>
    </location>
</feature>
<dbReference type="Gene3D" id="1.10.1660.10">
    <property type="match status" value="1"/>
</dbReference>
<reference evidence="3" key="1">
    <citation type="submission" date="2021-11" db="EMBL/GenBank/DDBJ databases">
        <title>Cultivation dependent microbiological survey of springs from the worlds oldest radium mine currently devoted to the extraction of radon-saturated water.</title>
        <authorList>
            <person name="Kapinusova G."/>
            <person name="Smrhova T."/>
            <person name="Strejcek M."/>
            <person name="Suman J."/>
            <person name="Jani K."/>
            <person name="Pajer P."/>
            <person name="Uhlik O."/>
        </authorList>
    </citation>
    <scope>NUCLEOTIDE SEQUENCE [LARGE SCALE GENOMIC DNA]</scope>
    <source>
        <strain evidence="3">J379</strain>
    </source>
</reference>
<dbReference type="Pfam" id="PF00211">
    <property type="entry name" value="Guanylate_cyc"/>
    <property type="match status" value="1"/>
</dbReference>
<dbReference type="Pfam" id="PF16701">
    <property type="entry name" value="Ad_Cy_reg"/>
    <property type="match status" value="1"/>
</dbReference>
<dbReference type="InterPro" id="IPR001054">
    <property type="entry name" value="A/G_cyclase"/>
</dbReference>
<dbReference type="SUPFAM" id="SSF55073">
    <property type="entry name" value="Nucleotide cyclase"/>
    <property type="match status" value="1"/>
</dbReference>
<dbReference type="Gene3D" id="3.30.70.1230">
    <property type="entry name" value="Nucleotide cyclase"/>
    <property type="match status" value="1"/>
</dbReference>
<dbReference type="RefSeq" id="WP_353863921.1">
    <property type="nucleotide sequence ID" value="NZ_CP088295.1"/>
</dbReference>
<protein>
    <submittedName>
        <fullName evidence="2">Adenylate/guanylate cyclase domain-containing protein</fullName>
    </submittedName>
</protein>
<dbReference type="SUPFAM" id="SSF46955">
    <property type="entry name" value="Putative DNA-binding domain"/>
    <property type="match status" value="1"/>
</dbReference>
<dbReference type="InterPro" id="IPR029787">
    <property type="entry name" value="Nucleotide_cyclase"/>
</dbReference>
<dbReference type="InterPro" id="IPR009061">
    <property type="entry name" value="DNA-bd_dom_put_sf"/>
</dbReference>
<organism evidence="2 3">
    <name type="scientific">Svornostia abyssi</name>
    <dbReference type="NCBI Taxonomy" id="2898438"/>
    <lineage>
        <taxon>Bacteria</taxon>
        <taxon>Bacillati</taxon>
        <taxon>Actinomycetota</taxon>
        <taxon>Thermoleophilia</taxon>
        <taxon>Solirubrobacterales</taxon>
        <taxon>Baekduiaceae</taxon>
        <taxon>Svornostia</taxon>
    </lineage>
</organism>